<keyword evidence="1" id="KW-0812">Transmembrane</keyword>
<protein>
    <submittedName>
        <fullName evidence="2">Uncharacterized protein</fullName>
    </submittedName>
</protein>
<proteinExistence type="predicted"/>
<name>A0A9D3YP91_DREPO</name>
<dbReference type="Proteomes" id="UP000828390">
    <property type="component" value="Unassembled WGS sequence"/>
</dbReference>
<reference evidence="2" key="2">
    <citation type="submission" date="2020-11" db="EMBL/GenBank/DDBJ databases">
        <authorList>
            <person name="McCartney M.A."/>
            <person name="Auch B."/>
            <person name="Kono T."/>
            <person name="Mallez S."/>
            <person name="Becker A."/>
            <person name="Gohl D.M."/>
            <person name="Silverstein K.A.T."/>
            <person name="Koren S."/>
            <person name="Bechman K.B."/>
            <person name="Herman A."/>
            <person name="Abrahante J.E."/>
            <person name="Garbe J."/>
        </authorList>
    </citation>
    <scope>NUCLEOTIDE SEQUENCE</scope>
    <source>
        <strain evidence="2">Duluth1</strain>
        <tissue evidence="2">Whole animal</tissue>
    </source>
</reference>
<evidence type="ECO:0000256" key="1">
    <source>
        <dbReference type="SAM" id="Phobius"/>
    </source>
</evidence>
<evidence type="ECO:0000313" key="3">
    <source>
        <dbReference type="Proteomes" id="UP000828390"/>
    </source>
</evidence>
<reference evidence="2" key="1">
    <citation type="journal article" date="2019" name="bioRxiv">
        <title>The Genome of the Zebra Mussel, Dreissena polymorpha: A Resource for Invasive Species Research.</title>
        <authorList>
            <person name="McCartney M.A."/>
            <person name="Auch B."/>
            <person name="Kono T."/>
            <person name="Mallez S."/>
            <person name="Zhang Y."/>
            <person name="Obille A."/>
            <person name="Becker A."/>
            <person name="Abrahante J.E."/>
            <person name="Garbe J."/>
            <person name="Badalamenti J.P."/>
            <person name="Herman A."/>
            <person name="Mangelson H."/>
            <person name="Liachko I."/>
            <person name="Sullivan S."/>
            <person name="Sone E.D."/>
            <person name="Koren S."/>
            <person name="Silverstein K.A.T."/>
            <person name="Beckman K.B."/>
            <person name="Gohl D.M."/>
        </authorList>
    </citation>
    <scope>NUCLEOTIDE SEQUENCE</scope>
    <source>
        <strain evidence="2">Duluth1</strain>
        <tissue evidence="2">Whole animal</tissue>
    </source>
</reference>
<dbReference type="AlphaFoldDB" id="A0A9D3YP91"/>
<comment type="caution">
    <text evidence="2">The sequence shown here is derived from an EMBL/GenBank/DDBJ whole genome shotgun (WGS) entry which is preliminary data.</text>
</comment>
<dbReference type="EMBL" id="JAIWYP010000015">
    <property type="protein sequence ID" value="KAH3702745.1"/>
    <property type="molecule type" value="Genomic_DNA"/>
</dbReference>
<sequence>MEENIPYILGMFRTFTPFLKQTHNATSPCLAVTRVRNELWLEPEDCAAKRRYLCNTEHNSDYYSKETPSTYFNEETITTEATESDAKRREMCNQTIIILLALISGFAIITVIVLGVCLKRSCRMNTSMHSNVATETYEDLQSRNTAGDYTTVQETGMNN</sequence>
<feature type="transmembrane region" description="Helical" evidence="1">
    <location>
        <begin position="96"/>
        <end position="118"/>
    </location>
</feature>
<evidence type="ECO:0000313" key="2">
    <source>
        <dbReference type="EMBL" id="KAH3702745.1"/>
    </source>
</evidence>
<keyword evidence="3" id="KW-1185">Reference proteome</keyword>
<accession>A0A9D3YP91</accession>
<keyword evidence="1" id="KW-1133">Transmembrane helix</keyword>
<gene>
    <name evidence="2" type="ORF">DPMN_077771</name>
</gene>
<organism evidence="2 3">
    <name type="scientific">Dreissena polymorpha</name>
    <name type="common">Zebra mussel</name>
    <name type="synonym">Mytilus polymorpha</name>
    <dbReference type="NCBI Taxonomy" id="45954"/>
    <lineage>
        <taxon>Eukaryota</taxon>
        <taxon>Metazoa</taxon>
        <taxon>Spiralia</taxon>
        <taxon>Lophotrochozoa</taxon>
        <taxon>Mollusca</taxon>
        <taxon>Bivalvia</taxon>
        <taxon>Autobranchia</taxon>
        <taxon>Heteroconchia</taxon>
        <taxon>Euheterodonta</taxon>
        <taxon>Imparidentia</taxon>
        <taxon>Neoheterodontei</taxon>
        <taxon>Myida</taxon>
        <taxon>Dreissenoidea</taxon>
        <taxon>Dreissenidae</taxon>
        <taxon>Dreissena</taxon>
    </lineage>
</organism>
<keyword evidence="1" id="KW-0472">Membrane</keyword>